<dbReference type="OrthoDB" id="289247at2759"/>
<protein>
    <recommendedName>
        <fullName evidence="5">EF-hand domain-containing protein</fullName>
    </recommendedName>
</protein>
<feature type="chain" id="PRO_5040180419" description="EF-hand domain-containing protein" evidence="4">
    <location>
        <begin position="21"/>
        <end position="345"/>
    </location>
</feature>
<dbReference type="EMBL" id="CALLCH030000001">
    <property type="protein sequence ID" value="CAI4210852.1"/>
    <property type="molecule type" value="Genomic_DNA"/>
</dbReference>
<dbReference type="SUPFAM" id="SSF47473">
    <property type="entry name" value="EF-hand"/>
    <property type="match status" value="1"/>
</dbReference>
<proteinExistence type="predicted"/>
<sequence length="345" mass="38732">MRRTILPTLAILVAGTCAHGDHGSGSQQPAVADDANWITKHMAGNDGVWQGEEILRTYGLFDKSNKDVPQEKRDSILKELLGLLDQNSDGEVSREELAAFLGRSTLPDMGTGPGHHGDEEFEYEIHHWEKYHNDETQLEDLTHPEDIEHFKLHDKMEEEEERLEELRKRNVIEENIPAIGQESSVYMQDLEITKVRPQALYSASCLLVILDKHHNLLIPNEVTGRPRELLAANHPNLPPVAQGAPPQTFDAPRIDLPAQHPHTQLRVRKDKVADPRVKRYDFKRAPQYVLFRDIAGYPTCSVLANVKRNPGIDGKDSFSCFMLLSKTATHAASEKAPGDRSTIGS</sequence>
<evidence type="ECO:0000256" key="4">
    <source>
        <dbReference type="SAM" id="SignalP"/>
    </source>
</evidence>
<evidence type="ECO:0000256" key="2">
    <source>
        <dbReference type="ARBA" id="ARBA00022837"/>
    </source>
</evidence>
<dbReference type="InterPro" id="IPR018247">
    <property type="entry name" value="EF_Hand_1_Ca_BS"/>
</dbReference>
<evidence type="ECO:0000313" key="7">
    <source>
        <dbReference type="Proteomes" id="UP000838763"/>
    </source>
</evidence>
<keyword evidence="3" id="KW-0175">Coiled coil</keyword>
<dbReference type="PROSITE" id="PS50222">
    <property type="entry name" value="EF_HAND_2"/>
    <property type="match status" value="1"/>
</dbReference>
<dbReference type="GO" id="GO:0005793">
    <property type="term" value="C:endoplasmic reticulum-Golgi intermediate compartment"/>
    <property type="evidence" value="ECO:0007669"/>
    <property type="project" value="TreeGrafter"/>
</dbReference>
<feature type="signal peptide" evidence="4">
    <location>
        <begin position="1"/>
        <end position="20"/>
    </location>
</feature>
<name>A0A9P1GV35_9PEZI</name>
<evidence type="ECO:0000259" key="5">
    <source>
        <dbReference type="PROSITE" id="PS50222"/>
    </source>
</evidence>
<accession>A0A9P1GV35</accession>
<feature type="coiled-coil region" evidence="3">
    <location>
        <begin position="149"/>
        <end position="176"/>
    </location>
</feature>
<dbReference type="PANTHER" id="PTHR19237:SF20">
    <property type="entry name" value="NUCLEOBINDIN 1"/>
    <property type="match status" value="1"/>
</dbReference>
<dbReference type="PROSITE" id="PS00018">
    <property type="entry name" value="EF_HAND_1"/>
    <property type="match status" value="1"/>
</dbReference>
<reference evidence="6" key="1">
    <citation type="submission" date="2022-11" db="EMBL/GenBank/DDBJ databases">
        <authorList>
            <person name="Scott C."/>
            <person name="Bruce N."/>
        </authorList>
    </citation>
    <scope>NUCLEOTIDE SEQUENCE</scope>
</reference>
<keyword evidence="2" id="KW-0106">Calcium</keyword>
<dbReference type="GO" id="GO:0005509">
    <property type="term" value="F:calcium ion binding"/>
    <property type="evidence" value="ECO:0007669"/>
    <property type="project" value="InterPro"/>
</dbReference>
<dbReference type="InterPro" id="IPR040250">
    <property type="entry name" value="Nucleobindin"/>
</dbReference>
<dbReference type="Proteomes" id="UP000838763">
    <property type="component" value="Unassembled WGS sequence"/>
</dbReference>
<gene>
    <name evidence="6" type="ORF">PPNO1_LOCUS651</name>
</gene>
<organism evidence="6 7">
    <name type="scientific">Parascedosporium putredinis</name>
    <dbReference type="NCBI Taxonomy" id="1442378"/>
    <lineage>
        <taxon>Eukaryota</taxon>
        <taxon>Fungi</taxon>
        <taxon>Dikarya</taxon>
        <taxon>Ascomycota</taxon>
        <taxon>Pezizomycotina</taxon>
        <taxon>Sordariomycetes</taxon>
        <taxon>Hypocreomycetidae</taxon>
        <taxon>Microascales</taxon>
        <taxon>Microascaceae</taxon>
        <taxon>Parascedosporium</taxon>
    </lineage>
</organism>
<dbReference type="PANTHER" id="PTHR19237">
    <property type="entry name" value="NUCLEOBINDIN"/>
    <property type="match status" value="1"/>
</dbReference>
<feature type="domain" description="EF-hand" evidence="5">
    <location>
        <begin position="72"/>
        <end position="107"/>
    </location>
</feature>
<comment type="caution">
    <text evidence="6">The sequence shown here is derived from an EMBL/GenBank/DDBJ whole genome shotgun (WGS) entry which is preliminary data.</text>
</comment>
<dbReference type="AlphaFoldDB" id="A0A9P1GV35"/>
<dbReference type="InterPro" id="IPR011992">
    <property type="entry name" value="EF-hand-dom_pair"/>
</dbReference>
<keyword evidence="7" id="KW-1185">Reference proteome</keyword>
<dbReference type="InterPro" id="IPR002048">
    <property type="entry name" value="EF_hand_dom"/>
</dbReference>
<evidence type="ECO:0000256" key="1">
    <source>
        <dbReference type="ARBA" id="ARBA00022729"/>
    </source>
</evidence>
<evidence type="ECO:0000256" key="3">
    <source>
        <dbReference type="SAM" id="Coils"/>
    </source>
</evidence>
<keyword evidence="1 4" id="KW-0732">Signal</keyword>
<evidence type="ECO:0000313" key="6">
    <source>
        <dbReference type="EMBL" id="CAI4210852.1"/>
    </source>
</evidence>